<evidence type="ECO:0000256" key="13">
    <source>
        <dbReference type="ARBA" id="ARBA00031867"/>
    </source>
</evidence>
<dbReference type="Gene3D" id="2.10.60.10">
    <property type="entry name" value="CD59"/>
    <property type="match status" value="1"/>
</dbReference>
<dbReference type="Pfam" id="PF25152">
    <property type="entry name" value="CD59"/>
    <property type="match status" value="1"/>
</dbReference>
<proteinExistence type="predicted"/>
<keyword evidence="5" id="KW-0336">GPI-anchor</keyword>
<dbReference type="PANTHER" id="PTHR10036">
    <property type="entry name" value="CD59 GLYCOPROTEIN"/>
    <property type="match status" value="1"/>
</dbReference>
<keyword evidence="4" id="KW-0964">Secreted</keyword>
<evidence type="ECO:0000256" key="1">
    <source>
        <dbReference type="ARBA" id="ARBA00004589"/>
    </source>
</evidence>
<dbReference type="GeneTree" id="ENSGT00390000016309"/>
<reference evidence="15" key="3">
    <citation type="submission" date="2025-09" db="UniProtKB">
        <authorList>
            <consortium name="Ensembl"/>
        </authorList>
    </citation>
    <scope>IDENTIFICATION</scope>
</reference>
<dbReference type="SUPFAM" id="SSF57302">
    <property type="entry name" value="Snake toxin-like"/>
    <property type="match status" value="1"/>
</dbReference>
<comment type="subcellular location">
    <subcellularLocation>
        <location evidence="1">Membrane</location>
        <topology evidence="1">Lipid-anchor</topology>
        <topology evidence="1">GPI-anchor</topology>
    </subcellularLocation>
    <subcellularLocation>
        <location evidence="2">Secreted</location>
    </subcellularLocation>
</comment>
<evidence type="ECO:0000256" key="10">
    <source>
        <dbReference type="ARBA" id="ARBA00023288"/>
    </source>
</evidence>
<keyword evidence="6" id="KW-0732">Signal</keyword>
<reference evidence="15" key="2">
    <citation type="submission" date="2025-08" db="UniProtKB">
        <authorList>
            <consortium name="Ensembl"/>
        </authorList>
    </citation>
    <scope>IDENTIFICATION</scope>
</reference>
<dbReference type="PANTHER" id="PTHR10036:SF24">
    <property type="entry name" value="CD59 GLYCOPROTEIN"/>
    <property type="match status" value="1"/>
</dbReference>
<reference evidence="15 16" key="1">
    <citation type="journal article" date="2019" name="Proc. Natl. Acad. Sci. U.S.A.">
        <title>Regulatory changes in pterin and carotenoid genes underlie balanced color polymorphisms in the wall lizard.</title>
        <authorList>
            <person name="Andrade P."/>
            <person name="Pinho C."/>
            <person name="Perez I de Lanuza G."/>
            <person name="Afonso S."/>
            <person name="Brejcha J."/>
            <person name="Rubin C.J."/>
            <person name="Wallerman O."/>
            <person name="Pereira P."/>
            <person name="Sabatino S.J."/>
            <person name="Bellati A."/>
            <person name="Pellitteri-Rosa D."/>
            <person name="Bosakova Z."/>
            <person name="Bunikis I."/>
            <person name="Carretero M.A."/>
            <person name="Feiner N."/>
            <person name="Marsik P."/>
            <person name="Pauperio F."/>
            <person name="Salvi D."/>
            <person name="Soler L."/>
            <person name="While G.M."/>
            <person name="Uller T."/>
            <person name="Font E."/>
            <person name="Andersson L."/>
            <person name="Carneiro M."/>
        </authorList>
    </citation>
    <scope>NUCLEOTIDE SEQUENCE</scope>
</reference>
<evidence type="ECO:0000256" key="2">
    <source>
        <dbReference type="ARBA" id="ARBA00004613"/>
    </source>
</evidence>
<feature type="domain" description="UPAR/Ly6" evidence="14">
    <location>
        <begin position="22"/>
        <end position="109"/>
    </location>
</feature>
<dbReference type="GO" id="GO:0098552">
    <property type="term" value="C:side of membrane"/>
    <property type="evidence" value="ECO:0007669"/>
    <property type="project" value="UniProtKB-KW"/>
</dbReference>
<keyword evidence="16" id="KW-1185">Reference proteome</keyword>
<evidence type="ECO:0000256" key="6">
    <source>
        <dbReference type="ARBA" id="ARBA00022729"/>
    </source>
</evidence>
<dbReference type="OMA" id="INISTCW"/>
<organism evidence="15 16">
    <name type="scientific">Podarcis muralis</name>
    <name type="common">Wall lizard</name>
    <name type="synonym">Lacerta muralis</name>
    <dbReference type="NCBI Taxonomy" id="64176"/>
    <lineage>
        <taxon>Eukaryota</taxon>
        <taxon>Metazoa</taxon>
        <taxon>Chordata</taxon>
        <taxon>Craniata</taxon>
        <taxon>Vertebrata</taxon>
        <taxon>Euteleostomi</taxon>
        <taxon>Lepidosauria</taxon>
        <taxon>Squamata</taxon>
        <taxon>Bifurcata</taxon>
        <taxon>Unidentata</taxon>
        <taxon>Episquamata</taxon>
        <taxon>Laterata</taxon>
        <taxon>Lacertibaenia</taxon>
        <taxon>Lacertidae</taxon>
        <taxon>Podarcis</taxon>
    </lineage>
</organism>
<dbReference type="AlphaFoldDB" id="A0A670HVX4"/>
<accession>A0A670HVX4</accession>
<sequence>MMEACNKTIFYSPPLFHLGAALKCYQCLDGIGPCKTNVTCSGDTDSCILVNLGKYHLYFINISTCWKYSNCEIDFIEKEFKTGNFKFHCCQKDLCNGSPITAGSKMVLGLTSVLIAIQMLSF</sequence>
<dbReference type="GO" id="GO:0005576">
    <property type="term" value="C:extracellular region"/>
    <property type="evidence" value="ECO:0007669"/>
    <property type="project" value="UniProtKB-SubCell"/>
</dbReference>
<dbReference type="CDD" id="cd23554">
    <property type="entry name" value="TFP_LU_ECD_CD59"/>
    <property type="match status" value="1"/>
</dbReference>
<keyword evidence="9" id="KW-0325">Glycoprotein</keyword>
<name>A0A670HVX4_PODMU</name>
<keyword evidence="8" id="KW-1015">Disulfide bond</keyword>
<evidence type="ECO:0000256" key="11">
    <source>
        <dbReference type="ARBA" id="ARBA00029920"/>
    </source>
</evidence>
<dbReference type="InterPro" id="IPR016054">
    <property type="entry name" value="LY6_UPA_recep-like"/>
</dbReference>
<keyword evidence="10" id="KW-0449">Lipoprotein</keyword>
<evidence type="ECO:0000313" key="15">
    <source>
        <dbReference type="Ensembl" id="ENSPMRP00000003879.1"/>
    </source>
</evidence>
<dbReference type="Ensembl" id="ENSPMRT00000004145.1">
    <property type="protein sequence ID" value="ENSPMRP00000003879.1"/>
    <property type="gene ID" value="ENSPMRG00000002671.1"/>
</dbReference>
<dbReference type="SMART" id="SM00134">
    <property type="entry name" value="LU"/>
    <property type="match status" value="1"/>
</dbReference>
<dbReference type="Proteomes" id="UP000472272">
    <property type="component" value="Chromosome 1"/>
</dbReference>
<comment type="subunit">
    <text evidence="3">Interacts with T-cell surface antigen CD2.</text>
</comment>
<evidence type="ECO:0000256" key="8">
    <source>
        <dbReference type="ARBA" id="ARBA00023157"/>
    </source>
</evidence>
<dbReference type="InterPro" id="IPR056949">
    <property type="entry name" value="CD59"/>
</dbReference>
<evidence type="ECO:0000256" key="12">
    <source>
        <dbReference type="ARBA" id="ARBA00031590"/>
    </source>
</evidence>
<evidence type="ECO:0000256" key="7">
    <source>
        <dbReference type="ARBA" id="ARBA00023136"/>
    </source>
</evidence>
<protein>
    <recommendedName>
        <fullName evidence="12">MAC-inhibitory protein</fullName>
    </recommendedName>
    <alternativeName>
        <fullName evidence="13">Membrane attack complex inhibition factor</fullName>
    </alternativeName>
    <alternativeName>
        <fullName evidence="11">Protectin</fullName>
    </alternativeName>
</protein>
<evidence type="ECO:0000259" key="14">
    <source>
        <dbReference type="SMART" id="SM00134"/>
    </source>
</evidence>
<evidence type="ECO:0000256" key="3">
    <source>
        <dbReference type="ARBA" id="ARBA00011481"/>
    </source>
</evidence>
<evidence type="ECO:0000313" key="16">
    <source>
        <dbReference type="Proteomes" id="UP000472272"/>
    </source>
</evidence>
<evidence type="ECO:0000256" key="4">
    <source>
        <dbReference type="ARBA" id="ARBA00022525"/>
    </source>
</evidence>
<keyword evidence="7" id="KW-0472">Membrane</keyword>
<evidence type="ECO:0000256" key="9">
    <source>
        <dbReference type="ARBA" id="ARBA00023180"/>
    </source>
</evidence>
<evidence type="ECO:0000256" key="5">
    <source>
        <dbReference type="ARBA" id="ARBA00022622"/>
    </source>
</evidence>
<dbReference type="InterPro" id="IPR045860">
    <property type="entry name" value="Snake_toxin-like_sf"/>
</dbReference>